<accession>A0A1H6D1N3</accession>
<dbReference type="OrthoDB" id="3697537at2"/>
<gene>
    <name evidence="1" type="ORF">SAMN04489712_112130</name>
</gene>
<dbReference type="RefSeq" id="WP_103940689.1">
    <property type="nucleotide sequence ID" value="NZ_FNVO01000012.1"/>
</dbReference>
<dbReference type="NCBIfam" id="NF033521">
    <property type="entry name" value="lasso_leader_L3"/>
    <property type="match status" value="1"/>
</dbReference>
<protein>
    <recommendedName>
        <fullName evidence="3">Lasso RiPP family leader peptide-containing protein</fullName>
    </recommendedName>
</protein>
<dbReference type="AlphaFoldDB" id="A0A1H6D1N3"/>
<organism evidence="1 2">
    <name type="scientific">Thermomonospora echinospora</name>
    <dbReference type="NCBI Taxonomy" id="1992"/>
    <lineage>
        <taxon>Bacteria</taxon>
        <taxon>Bacillati</taxon>
        <taxon>Actinomycetota</taxon>
        <taxon>Actinomycetes</taxon>
        <taxon>Streptosporangiales</taxon>
        <taxon>Thermomonosporaceae</taxon>
        <taxon>Thermomonospora</taxon>
    </lineage>
</organism>
<evidence type="ECO:0008006" key="3">
    <source>
        <dbReference type="Google" id="ProtNLM"/>
    </source>
</evidence>
<evidence type="ECO:0000313" key="1">
    <source>
        <dbReference type="EMBL" id="SEG78833.1"/>
    </source>
</evidence>
<evidence type="ECO:0000313" key="2">
    <source>
        <dbReference type="Proteomes" id="UP000236723"/>
    </source>
</evidence>
<reference evidence="2" key="1">
    <citation type="submission" date="2016-10" db="EMBL/GenBank/DDBJ databases">
        <authorList>
            <person name="Varghese N."/>
            <person name="Submissions S."/>
        </authorList>
    </citation>
    <scope>NUCLEOTIDE SEQUENCE [LARGE SCALE GENOMIC DNA]</scope>
    <source>
        <strain evidence="2">DSM 43163</strain>
    </source>
</reference>
<keyword evidence="2" id="KW-1185">Reference proteome</keyword>
<name>A0A1H6D1N3_9ACTN</name>
<sequence length="41" mass="4648">MIESAMPYEPPALIELGDFTELTRITDKGGYVDLFGGWWLD</sequence>
<proteinExistence type="predicted"/>
<dbReference type="Proteomes" id="UP000236723">
    <property type="component" value="Unassembled WGS sequence"/>
</dbReference>
<dbReference type="EMBL" id="FNVO01000012">
    <property type="protein sequence ID" value="SEG78833.1"/>
    <property type="molecule type" value="Genomic_DNA"/>
</dbReference>